<feature type="compositionally biased region" description="Low complexity" evidence="1">
    <location>
        <begin position="163"/>
        <end position="187"/>
    </location>
</feature>
<dbReference type="InParanoid" id="A0A163IUI8"/>
<evidence type="ECO:0000256" key="1">
    <source>
        <dbReference type="SAM" id="MobiDB-lite"/>
    </source>
</evidence>
<sequence length="293" mass="32564">MVTEILDQDDDDHDANHLFPLDSWINKPHSLDDSPPLTLSILKPPPPPSTTPINTTTNISPPHIKTPTRLERFSTRKSPAPPPPPRSVPLQKLSHSKRKSFCLSSTRRKTMDFSFFRDASTTRQVVRPRSMDTFDVPPPPPVPGFELHNEKPLPAVPIEPKRTPTTTSTITATSSLSLTPPALSPRPVSDKQQDDLVIDFEPLTLKDITLILDRNDRMAAYDSAYEKCMNTPSPLLNGIKKKKDPPICPNQNSCGGVSNAAPRRSLTLPSLPSMITKKVAHLQYQFTMEGYIL</sequence>
<dbReference type="EMBL" id="LT550314">
    <property type="protein sequence ID" value="SAL95405.1"/>
    <property type="molecule type" value="Genomic_DNA"/>
</dbReference>
<organism evidence="2">
    <name type="scientific">Absidia glauca</name>
    <name type="common">Pin mould</name>
    <dbReference type="NCBI Taxonomy" id="4829"/>
    <lineage>
        <taxon>Eukaryota</taxon>
        <taxon>Fungi</taxon>
        <taxon>Fungi incertae sedis</taxon>
        <taxon>Mucoromycota</taxon>
        <taxon>Mucoromycotina</taxon>
        <taxon>Mucoromycetes</taxon>
        <taxon>Mucorales</taxon>
        <taxon>Cunninghamellaceae</taxon>
        <taxon>Absidia</taxon>
    </lineage>
</organism>
<reference evidence="2" key="1">
    <citation type="submission" date="2016-04" db="EMBL/GenBank/DDBJ databases">
        <authorList>
            <person name="Evans L.H."/>
            <person name="Alamgir A."/>
            <person name="Owens N."/>
            <person name="Weber N.D."/>
            <person name="Virtaneva K."/>
            <person name="Barbian K."/>
            <person name="Babar A."/>
            <person name="Rosenke K."/>
        </authorList>
    </citation>
    <scope>NUCLEOTIDE SEQUENCE [LARGE SCALE GENOMIC DNA]</scope>
    <source>
        <strain evidence="2">CBS 101.48</strain>
    </source>
</reference>
<feature type="compositionally biased region" description="Low complexity" evidence="1">
    <location>
        <begin position="51"/>
        <end position="62"/>
    </location>
</feature>
<feature type="region of interest" description="Disordered" evidence="1">
    <location>
        <begin position="1"/>
        <end position="99"/>
    </location>
</feature>
<protein>
    <submittedName>
        <fullName evidence="2">Uncharacterized protein</fullName>
    </submittedName>
</protein>
<dbReference type="OrthoDB" id="10615866at2759"/>
<accession>A0A163IUI8</accession>
<evidence type="ECO:0000313" key="3">
    <source>
        <dbReference type="Proteomes" id="UP000078561"/>
    </source>
</evidence>
<dbReference type="AlphaFoldDB" id="A0A163IUI8"/>
<keyword evidence="3" id="KW-1185">Reference proteome</keyword>
<evidence type="ECO:0000313" key="2">
    <source>
        <dbReference type="EMBL" id="SAL95405.1"/>
    </source>
</evidence>
<feature type="compositionally biased region" description="Acidic residues" evidence="1">
    <location>
        <begin position="1"/>
        <end position="13"/>
    </location>
</feature>
<name>A0A163IUI8_ABSGL</name>
<gene>
    <name evidence="2" type="primary">ABSGL_00730.1 scaffold 921</name>
</gene>
<feature type="region of interest" description="Disordered" evidence="1">
    <location>
        <begin position="154"/>
        <end position="191"/>
    </location>
</feature>
<dbReference type="Proteomes" id="UP000078561">
    <property type="component" value="Unassembled WGS sequence"/>
</dbReference>
<proteinExistence type="predicted"/>